<dbReference type="EMBL" id="CP001778">
    <property type="protein sequence ID" value="ADD45277.1"/>
    <property type="molecule type" value="Genomic_DNA"/>
</dbReference>
<keyword evidence="9" id="KW-1133">Transmembrane helix</keyword>
<dbReference type="GO" id="GO:0000155">
    <property type="term" value="F:phosphorelay sensor kinase activity"/>
    <property type="evidence" value="ECO:0007669"/>
    <property type="project" value="InterPro"/>
</dbReference>
<evidence type="ECO:0000256" key="9">
    <source>
        <dbReference type="SAM" id="Phobius"/>
    </source>
</evidence>
<keyword evidence="8" id="KW-0902">Two-component regulatory system</keyword>
<dbReference type="AlphaFoldDB" id="D3PX53"/>
<evidence type="ECO:0000313" key="14">
    <source>
        <dbReference type="Proteomes" id="UP000000844"/>
    </source>
</evidence>
<evidence type="ECO:0000313" key="13">
    <source>
        <dbReference type="EMBL" id="ADD45277.1"/>
    </source>
</evidence>
<dbReference type="PANTHER" id="PTHR24421">
    <property type="entry name" value="NITRATE/NITRITE SENSOR PROTEIN NARX-RELATED"/>
    <property type="match status" value="1"/>
</dbReference>
<dbReference type="STRING" id="446470.Snas_5647"/>
<dbReference type="GO" id="GO:0005524">
    <property type="term" value="F:ATP binding"/>
    <property type="evidence" value="ECO:0007669"/>
    <property type="project" value="UniProtKB-KW"/>
</dbReference>
<evidence type="ECO:0000256" key="8">
    <source>
        <dbReference type="ARBA" id="ARBA00023012"/>
    </source>
</evidence>
<accession>D3PX53</accession>
<dbReference type="Proteomes" id="UP000000844">
    <property type="component" value="Chromosome"/>
</dbReference>
<keyword evidence="7" id="KW-0067">ATP-binding</keyword>
<evidence type="ECO:0000256" key="3">
    <source>
        <dbReference type="ARBA" id="ARBA00022553"/>
    </source>
</evidence>
<feature type="domain" description="Histidine kinase/HSP90-like ATPase" evidence="10">
    <location>
        <begin position="337"/>
        <end position="420"/>
    </location>
</feature>
<gene>
    <name evidence="13" type="ordered locus">Snas_5647</name>
</gene>
<dbReference type="CDD" id="cd16917">
    <property type="entry name" value="HATPase_UhpB-NarQ-NarX-like"/>
    <property type="match status" value="1"/>
</dbReference>
<evidence type="ECO:0000256" key="5">
    <source>
        <dbReference type="ARBA" id="ARBA00022741"/>
    </source>
</evidence>
<dbReference type="Pfam" id="PF13796">
    <property type="entry name" value="Sensor"/>
    <property type="match status" value="1"/>
</dbReference>
<keyword evidence="6 13" id="KW-0418">Kinase</keyword>
<evidence type="ECO:0000256" key="7">
    <source>
        <dbReference type="ARBA" id="ARBA00022840"/>
    </source>
</evidence>
<sequence length="433" mass="46458">MSHTSIPISQTTGARIGRRFKQLGLVFPLLGLSIAGLVMFVLFVVGMPLVFLTVGIPLVVGAVGATRGLCNAERFIYRVGFGVEIDRPYRPWPKGNVAKVLLELAKDASTWRNFGWQAVNFTLGFIVFVTYIALLGGALMALIQPFLWLGLPDVFDTYYGFISYDSFALAMTYGVILGGMNFVAWWVGGDAMLNGYARLAGVMMRANKSQKLQRRVVELTESRADTVDSSAAELRRIERDLHDGAQARLVALGMSLGMAEEILTSDPQAAAKLLAEARENSGAALSEIRDLVRGIHPPVLADRGLGGAVEALALAHPLPVTVETNLPGRPPEPVESAAYFAVAEALTNVAKYAQATEVFVRIGYFGTRLGITVRDNGRGGATVTPGGGLDGVTRRLAAFDGVVTIRSEPGGPTIVAYEIPCELTVRPSLTMDE</sequence>
<proteinExistence type="predicted"/>
<evidence type="ECO:0000259" key="10">
    <source>
        <dbReference type="Pfam" id="PF02518"/>
    </source>
</evidence>
<feature type="transmembrane region" description="Helical" evidence="9">
    <location>
        <begin position="49"/>
        <end position="70"/>
    </location>
</feature>
<dbReference type="GO" id="GO:0016020">
    <property type="term" value="C:membrane"/>
    <property type="evidence" value="ECO:0007669"/>
    <property type="project" value="InterPro"/>
</dbReference>
<dbReference type="GO" id="GO:0046983">
    <property type="term" value="F:protein dimerization activity"/>
    <property type="evidence" value="ECO:0007669"/>
    <property type="project" value="InterPro"/>
</dbReference>
<dbReference type="Pfam" id="PF02518">
    <property type="entry name" value="HATPase_c"/>
    <property type="match status" value="1"/>
</dbReference>
<evidence type="ECO:0000256" key="6">
    <source>
        <dbReference type="ARBA" id="ARBA00022777"/>
    </source>
</evidence>
<keyword evidence="14" id="KW-1185">Reference proteome</keyword>
<reference evidence="13 14" key="1">
    <citation type="journal article" date="2009" name="Stand. Genomic Sci.">
        <title>Complete genome sequence of Stackebrandtia nassauensis type strain (LLR-40K-21).</title>
        <authorList>
            <person name="Munk C."/>
            <person name="Lapidus A."/>
            <person name="Copeland A."/>
            <person name="Jando M."/>
            <person name="Mayilraj S."/>
            <person name="Glavina Del Rio T."/>
            <person name="Nolan M."/>
            <person name="Chen F."/>
            <person name="Lucas S."/>
            <person name="Tice H."/>
            <person name="Cheng J.F."/>
            <person name="Han C."/>
            <person name="Detter J.C."/>
            <person name="Bruce D."/>
            <person name="Goodwin L."/>
            <person name="Chain P."/>
            <person name="Pitluck S."/>
            <person name="Goker M."/>
            <person name="Ovchinikova G."/>
            <person name="Pati A."/>
            <person name="Ivanova N."/>
            <person name="Mavromatis K."/>
            <person name="Chen A."/>
            <person name="Palaniappan K."/>
            <person name="Land M."/>
            <person name="Hauser L."/>
            <person name="Chang Y.J."/>
            <person name="Jeffries C.D."/>
            <person name="Bristow J."/>
            <person name="Eisen J.A."/>
            <person name="Markowitz V."/>
            <person name="Hugenholtz P."/>
            <person name="Kyrpides N.C."/>
            <person name="Klenk H.P."/>
        </authorList>
    </citation>
    <scope>NUCLEOTIDE SEQUENCE [LARGE SCALE GENOMIC DNA]</scope>
    <source>
        <strain evidence="14">DSM 44728 / CIP 108903 / NRRL B-16338 / NBRC 102104 / LLR-40K-21</strain>
    </source>
</reference>
<evidence type="ECO:0000259" key="12">
    <source>
        <dbReference type="Pfam" id="PF13796"/>
    </source>
</evidence>
<dbReference type="RefSeq" id="WP_013020848.1">
    <property type="nucleotide sequence ID" value="NC_013947.1"/>
</dbReference>
<dbReference type="SUPFAM" id="SSF55874">
    <property type="entry name" value="ATPase domain of HSP90 chaperone/DNA topoisomerase II/histidine kinase"/>
    <property type="match status" value="1"/>
</dbReference>
<dbReference type="PANTHER" id="PTHR24421:SF10">
    <property type="entry name" value="NITRATE_NITRITE SENSOR PROTEIN NARQ"/>
    <property type="match status" value="1"/>
</dbReference>
<dbReference type="InterPro" id="IPR003594">
    <property type="entry name" value="HATPase_dom"/>
</dbReference>
<evidence type="ECO:0000256" key="2">
    <source>
        <dbReference type="ARBA" id="ARBA00012438"/>
    </source>
</evidence>
<dbReference type="InterPro" id="IPR025828">
    <property type="entry name" value="Put_sensor_dom"/>
</dbReference>
<dbReference type="eggNOG" id="COG4585">
    <property type="taxonomic scope" value="Bacteria"/>
</dbReference>
<feature type="domain" description="Signal transduction histidine kinase subgroup 3 dimerisation and phosphoacceptor" evidence="11">
    <location>
        <begin position="233"/>
        <end position="300"/>
    </location>
</feature>
<dbReference type="Gene3D" id="1.20.5.1930">
    <property type="match status" value="1"/>
</dbReference>
<dbReference type="InterPro" id="IPR011712">
    <property type="entry name" value="Sig_transdc_His_kin_sub3_dim/P"/>
</dbReference>
<dbReference type="KEGG" id="sna:Snas_5647"/>
<keyword evidence="5" id="KW-0547">Nucleotide-binding</keyword>
<dbReference type="HOGENOM" id="CLU_000445_20_2_11"/>
<dbReference type="OrthoDB" id="5242012at2"/>
<name>D3PX53_STANL</name>
<evidence type="ECO:0000256" key="1">
    <source>
        <dbReference type="ARBA" id="ARBA00000085"/>
    </source>
</evidence>
<feature type="transmembrane region" description="Helical" evidence="9">
    <location>
        <begin position="23"/>
        <end position="43"/>
    </location>
</feature>
<keyword evidence="4" id="KW-0808">Transferase</keyword>
<feature type="transmembrane region" description="Helical" evidence="9">
    <location>
        <begin position="167"/>
        <end position="188"/>
    </location>
</feature>
<keyword evidence="9" id="KW-0472">Membrane</keyword>
<keyword evidence="9" id="KW-0812">Transmembrane</keyword>
<evidence type="ECO:0000259" key="11">
    <source>
        <dbReference type="Pfam" id="PF07730"/>
    </source>
</evidence>
<evidence type="ECO:0000256" key="4">
    <source>
        <dbReference type="ARBA" id="ARBA00022679"/>
    </source>
</evidence>
<keyword evidence="3" id="KW-0597">Phosphoprotein</keyword>
<feature type="transmembrane region" description="Helical" evidence="9">
    <location>
        <begin position="121"/>
        <end position="147"/>
    </location>
</feature>
<feature type="domain" description="Putative sensor" evidence="12">
    <location>
        <begin position="31"/>
        <end position="187"/>
    </location>
</feature>
<comment type="catalytic activity">
    <reaction evidence="1">
        <text>ATP + protein L-histidine = ADP + protein N-phospho-L-histidine.</text>
        <dbReference type="EC" id="2.7.13.3"/>
    </reaction>
</comment>
<dbReference type="Pfam" id="PF07730">
    <property type="entry name" value="HisKA_3"/>
    <property type="match status" value="1"/>
</dbReference>
<dbReference type="Gene3D" id="3.30.565.10">
    <property type="entry name" value="Histidine kinase-like ATPase, C-terminal domain"/>
    <property type="match status" value="1"/>
</dbReference>
<dbReference type="EC" id="2.7.13.3" evidence="2"/>
<organism evidence="13 14">
    <name type="scientific">Stackebrandtia nassauensis (strain DSM 44728 / CIP 108903 / NRRL B-16338 / NBRC 102104 / LLR-40K-21)</name>
    <dbReference type="NCBI Taxonomy" id="446470"/>
    <lineage>
        <taxon>Bacteria</taxon>
        <taxon>Bacillati</taxon>
        <taxon>Actinomycetota</taxon>
        <taxon>Actinomycetes</taxon>
        <taxon>Glycomycetales</taxon>
        <taxon>Glycomycetaceae</taxon>
        <taxon>Stackebrandtia</taxon>
    </lineage>
</organism>
<dbReference type="InterPro" id="IPR036890">
    <property type="entry name" value="HATPase_C_sf"/>
</dbReference>
<dbReference type="InterPro" id="IPR050482">
    <property type="entry name" value="Sensor_HK_TwoCompSys"/>
</dbReference>
<protein>
    <recommendedName>
        <fullName evidence="2">histidine kinase</fullName>
        <ecNumber evidence="2">2.7.13.3</ecNumber>
    </recommendedName>
</protein>